<protein>
    <submittedName>
        <fullName evidence="2">DUF5363 family protein</fullName>
    </submittedName>
</protein>
<evidence type="ECO:0000256" key="1">
    <source>
        <dbReference type="SAM" id="MobiDB-lite"/>
    </source>
</evidence>
<feature type="region of interest" description="Disordered" evidence="1">
    <location>
        <begin position="37"/>
        <end position="59"/>
    </location>
</feature>
<keyword evidence="3" id="KW-1185">Reference proteome</keyword>
<feature type="compositionally biased region" description="Polar residues" evidence="1">
    <location>
        <begin position="46"/>
        <end position="59"/>
    </location>
</feature>
<name>A0ABX7QUK3_9GAMM</name>
<sequence>MNHLVGFIKRAWQGYTGWCDKMGLTEENRRCCMPRLYDPPLDKAANNPTTDTQAKEPQQ</sequence>
<organism evidence="2 3">
    <name type="scientific">Shewanella avicenniae</name>
    <dbReference type="NCBI Taxonomy" id="2814294"/>
    <lineage>
        <taxon>Bacteria</taxon>
        <taxon>Pseudomonadati</taxon>
        <taxon>Pseudomonadota</taxon>
        <taxon>Gammaproteobacteria</taxon>
        <taxon>Alteromonadales</taxon>
        <taxon>Shewanellaceae</taxon>
        <taxon>Shewanella</taxon>
    </lineage>
</organism>
<dbReference type="Proteomes" id="UP000662770">
    <property type="component" value="Chromosome"/>
</dbReference>
<evidence type="ECO:0000313" key="3">
    <source>
        <dbReference type="Proteomes" id="UP000662770"/>
    </source>
</evidence>
<evidence type="ECO:0000313" key="2">
    <source>
        <dbReference type="EMBL" id="QSX34528.1"/>
    </source>
</evidence>
<accession>A0ABX7QUK3</accession>
<proteinExistence type="predicted"/>
<reference evidence="2 3" key="1">
    <citation type="submission" date="2021-03" db="EMBL/GenBank/DDBJ databases">
        <title>Novel species identification of genus Shewanella.</title>
        <authorList>
            <person name="Liu G."/>
            <person name="Zhang Q."/>
        </authorList>
    </citation>
    <scope>NUCLEOTIDE SEQUENCE [LARGE SCALE GENOMIC DNA]</scope>
    <source>
        <strain evidence="2 3">FJAT-51800</strain>
    </source>
</reference>
<gene>
    <name evidence="2" type="ORF">JYB87_04565</name>
</gene>
<dbReference type="EMBL" id="CP071503">
    <property type="protein sequence ID" value="QSX34528.1"/>
    <property type="molecule type" value="Genomic_DNA"/>
</dbReference>
<dbReference type="RefSeq" id="WP_207355729.1">
    <property type="nucleotide sequence ID" value="NZ_CP071503.1"/>
</dbReference>